<dbReference type="PANTHER" id="PTHR46364">
    <property type="entry name" value="OS08G0421900 PROTEIN"/>
    <property type="match status" value="1"/>
</dbReference>
<dbReference type="GO" id="GO:0003682">
    <property type="term" value="F:chromatin binding"/>
    <property type="evidence" value="ECO:0007669"/>
    <property type="project" value="InterPro"/>
</dbReference>
<dbReference type="eggNOG" id="ENOG502RSEA">
    <property type="taxonomic scope" value="Eukaryota"/>
</dbReference>
<dbReference type="EMBL" id="LATX01002402">
    <property type="protein sequence ID" value="KTB29962.1"/>
    <property type="molecule type" value="Genomic_DNA"/>
</dbReference>
<evidence type="ECO:0000313" key="3">
    <source>
        <dbReference type="EMBL" id="KTB29962.1"/>
    </source>
</evidence>
<evidence type="ECO:0000256" key="1">
    <source>
        <dbReference type="SAM" id="MobiDB-lite"/>
    </source>
</evidence>
<proteinExistence type="predicted"/>
<feature type="region of interest" description="Disordered" evidence="1">
    <location>
        <begin position="396"/>
        <end position="422"/>
    </location>
</feature>
<feature type="compositionally biased region" description="Basic residues" evidence="1">
    <location>
        <begin position="7"/>
        <end position="22"/>
    </location>
</feature>
<reference evidence="3 4" key="1">
    <citation type="submission" date="2015-12" db="EMBL/GenBank/DDBJ databases">
        <title>Draft genome sequence of Moniliophthora roreri, the causal agent of frosty pod rot of cacao.</title>
        <authorList>
            <person name="Aime M.C."/>
            <person name="Diaz-Valderrama J.R."/>
            <person name="Kijpornyongpan T."/>
            <person name="Phillips-Mora W."/>
        </authorList>
    </citation>
    <scope>NUCLEOTIDE SEQUENCE [LARGE SCALE GENOMIC DNA]</scope>
    <source>
        <strain evidence="3 4">MCA 2952</strain>
    </source>
</reference>
<dbReference type="InterPro" id="IPR001025">
    <property type="entry name" value="BAH_dom"/>
</dbReference>
<gene>
    <name evidence="3" type="ORF">WG66_17456</name>
</gene>
<feature type="compositionally biased region" description="Acidic residues" evidence="1">
    <location>
        <begin position="485"/>
        <end position="494"/>
    </location>
</feature>
<name>A0A0W0F0X1_MONRR</name>
<evidence type="ECO:0000259" key="2">
    <source>
        <dbReference type="PROSITE" id="PS51038"/>
    </source>
</evidence>
<feature type="compositionally biased region" description="Basic and acidic residues" evidence="1">
    <location>
        <begin position="472"/>
        <end position="484"/>
    </location>
</feature>
<feature type="compositionally biased region" description="Low complexity" evidence="1">
    <location>
        <begin position="405"/>
        <end position="422"/>
    </location>
</feature>
<dbReference type="CDD" id="cd04370">
    <property type="entry name" value="BAH"/>
    <property type="match status" value="1"/>
</dbReference>
<comment type="caution">
    <text evidence="3">The sequence shown here is derived from an EMBL/GenBank/DDBJ whole genome shotgun (WGS) entry which is preliminary data.</text>
</comment>
<feature type="region of interest" description="Disordered" evidence="1">
    <location>
        <begin position="448"/>
        <end position="494"/>
    </location>
</feature>
<feature type="region of interest" description="Disordered" evidence="1">
    <location>
        <begin position="1"/>
        <end position="22"/>
    </location>
</feature>
<dbReference type="AlphaFoldDB" id="A0A0W0F0X1"/>
<organism evidence="3 4">
    <name type="scientific">Moniliophthora roreri</name>
    <name type="common">Frosty pod rot fungus</name>
    <name type="synonym">Monilia roreri</name>
    <dbReference type="NCBI Taxonomy" id="221103"/>
    <lineage>
        <taxon>Eukaryota</taxon>
        <taxon>Fungi</taxon>
        <taxon>Dikarya</taxon>
        <taxon>Basidiomycota</taxon>
        <taxon>Agaricomycotina</taxon>
        <taxon>Agaricomycetes</taxon>
        <taxon>Agaricomycetidae</taxon>
        <taxon>Agaricales</taxon>
        <taxon>Marasmiineae</taxon>
        <taxon>Marasmiaceae</taxon>
        <taxon>Moniliophthora</taxon>
    </lineage>
</organism>
<dbReference type="PROSITE" id="PS51038">
    <property type="entry name" value="BAH"/>
    <property type="match status" value="1"/>
</dbReference>
<dbReference type="Gene3D" id="2.30.30.490">
    <property type="match status" value="1"/>
</dbReference>
<dbReference type="Proteomes" id="UP000054988">
    <property type="component" value="Unassembled WGS sequence"/>
</dbReference>
<accession>A0A0W0F0X1</accession>
<dbReference type="InterPro" id="IPR043151">
    <property type="entry name" value="BAH_sf"/>
</dbReference>
<protein>
    <recommendedName>
        <fullName evidence="2">BAH domain-containing protein</fullName>
    </recommendedName>
</protein>
<evidence type="ECO:0000313" key="4">
    <source>
        <dbReference type="Proteomes" id="UP000054988"/>
    </source>
</evidence>
<feature type="domain" description="BAH" evidence="2">
    <location>
        <begin position="57"/>
        <end position="191"/>
    </location>
</feature>
<sequence length="599" mass="66728">MPPNSNIRRRKPKFKFTHQKQHKVKKDANYPVPTDEEWKAMKIFTRLKLNDDEGQTYLFKVSDCVTVLPPDAPQSKDGTSPPLSKMWVARIEGIRQQEHDGEVWLKVRWFYTPEDAKRVIKNFDTTLCGHHERLISSHHDIIHSTTIDELIEVKCLVGGGTAIIKEPPINSEDVYYRYNLEIARKQLKADYSIRPKLSESCGLCCKPYAPPDSEYACGEDSEGNLTEMRFCPRASCFKAFHVSCLYDKGYCQASQVKQSTSLDTHIHATHRALSVLGAISGRTKSGDDDDDYMYILRLLKAISLPVLQQRTIKQEQEYDLDESHGEVEVATNDMTDSDTGRFPDDERLPPPPPFPACPLKIPRTLLALAVQPLSRGAAVAEPKSITTSRLEVALWGSSDMTMPESSQGSGSARSSRSSRGTISGNVGIVCRARQEVCNIIENTVKSQVKEEAEDADNSVMSSVTVPSKRKREYHDTSDAEHTETTDSDGESDYQEENWISRVLQQTSRQWEKRNSECASGNSAVAEADIQLIVPYILHIPPSGLFSALLGPGDEIVDMKGGVIGHRDAWRHILDTSSRLDSGATLGDAWLTCPSCGGLI</sequence>